<reference evidence="1" key="1">
    <citation type="submission" date="2012-09" db="EMBL/GenBank/DDBJ databases">
        <title>Metagenomic Characterization of a Microbial Community in Wastewater Detects High Levels of Antibiotic Resistance.</title>
        <authorList>
            <person name="Abrams M."/>
            <person name="Caldwell A."/>
            <person name="Vandaei E."/>
            <person name="Lee W."/>
            <person name="Perrott J."/>
            <person name="Khan S.Y."/>
            <person name="Ta J."/>
            <person name="Romero D."/>
            <person name="Nguyen V."/>
            <person name="Pourmand N."/>
            <person name="Ouverney C.C."/>
        </authorList>
    </citation>
    <scope>NUCLEOTIDE SEQUENCE</scope>
</reference>
<name>L7W030_9BACT</name>
<sequence>MAGGGIGNVWDYPEPPEVWEPECPTMTCWKCAADVEVDDDGEYPCDCGAMADEPY</sequence>
<dbReference type="AlphaFoldDB" id="L7W030"/>
<dbReference type="EMBL" id="JX649911">
    <property type="protein sequence ID" value="AGC72753.1"/>
    <property type="molecule type" value="Genomic_DNA"/>
</dbReference>
<accession>L7W030</accession>
<proteinExistence type="predicted"/>
<organism evidence="1">
    <name type="scientific">uncultured bacterium A1Q1_fos_2101</name>
    <dbReference type="NCBI Taxonomy" id="1256561"/>
    <lineage>
        <taxon>Bacteria</taxon>
        <taxon>environmental samples</taxon>
    </lineage>
</organism>
<protein>
    <submittedName>
        <fullName evidence="1">Uncharacterized protein</fullName>
    </submittedName>
</protein>
<evidence type="ECO:0000313" key="1">
    <source>
        <dbReference type="EMBL" id="AGC72753.1"/>
    </source>
</evidence>